<name>A0AAW3UAV0_XANEU</name>
<organism evidence="1 2">
    <name type="scientific">Xanthomonas euvesicatoria</name>
    <dbReference type="NCBI Taxonomy" id="456327"/>
    <lineage>
        <taxon>Bacteria</taxon>
        <taxon>Pseudomonadati</taxon>
        <taxon>Pseudomonadota</taxon>
        <taxon>Gammaproteobacteria</taxon>
        <taxon>Lysobacterales</taxon>
        <taxon>Lysobacteraceae</taxon>
        <taxon>Xanthomonas</taxon>
    </lineage>
</organism>
<reference evidence="1 2" key="1">
    <citation type="submission" date="2020-08" db="EMBL/GenBank/DDBJ databases">
        <title>Studying the diversity of plant-associated saprophytic bacteria and their role in host health and plant-pathogen interactions.</title>
        <authorList>
            <person name="Potnis N."/>
        </authorList>
    </citation>
    <scope>NUCLEOTIDE SEQUENCE [LARGE SCALE GENOMIC DNA]</scope>
    <source>
        <strain evidence="1 2">CFBP 7922</strain>
    </source>
</reference>
<comment type="caution">
    <text evidence="1">The sequence shown here is derived from an EMBL/GenBank/DDBJ whole genome shotgun (WGS) entry which is preliminary data.</text>
</comment>
<sequence length="46" mass="5189">MGGRKARFLPPYAARRFPQGHFLFHPKFTIVSDKVDGVKPLSVSEC</sequence>
<evidence type="ECO:0000313" key="1">
    <source>
        <dbReference type="EMBL" id="MBB4725459.1"/>
    </source>
</evidence>
<dbReference type="EMBL" id="JACHNL010000010">
    <property type="protein sequence ID" value="MBB4725459.1"/>
    <property type="molecule type" value="Genomic_DNA"/>
</dbReference>
<proteinExistence type="predicted"/>
<gene>
    <name evidence="1" type="ORF">FHY32_003861</name>
</gene>
<dbReference type="Proteomes" id="UP000576603">
    <property type="component" value="Unassembled WGS sequence"/>
</dbReference>
<protein>
    <submittedName>
        <fullName evidence="1">Uncharacterized protein</fullName>
    </submittedName>
</protein>
<evidence type="ECO:0000313" key="2">
    <source>
        <dbReference type="Proteomes" id="UP000576603"/>
    </source>
</evidence>
<accession>A0AAW3UAV0</accession>
<dbReference type="AlphaFoldDB" id="A0AAW3UAV0"/>